<sequence>MDFSVSRALWLMARTAPCLGLRALVYLGMAVAYILVTGLGAGIGFGLGGFGGPDARLGGAFWGGAIGFGLIAGILYLLREYVLYAVKAGHLAVLVELMDNRPLPEGQGQVAYGTAVVRARFKETSVLFGIDQLAKGVIRAVTGLARGIADLIPLPGMDALATLIGAFLRIGVGFVDEVILAHAIRHRATDPWASAREALVLYAQNHGAMLRNAAVLALITYGLAFVVFLLLLAPAAALAFLMPGGCSAAGVLFALILAWGVKAALLEPLAIACMMQAFFAVTDGQAPDPAWDARLDSLSGKFRELKDRAANSLGTPIPVSPWVRS</sequence>
<reference evidence="2" key="1">
    <citation type="submission" date="2021-03" db="EMBL/GenBank/DDBJ databases">
        <authorList>
            <person name="So Y."/>
        </authorList>
    </citation>
    <scope>NUCLEOTIDE SEQUENCE</scope>
    <source>
        <strain evidence="2">SG15</strain>
    </source>
</reference>
<dbReference type="RefSeq" id="WP_209374222.1">
    <property type="nucleotide sequence ID" value="NZ_JAGIZA010000007.1"/>
</dbReference>
<keyword evidence="1" id="KW-0472">Membrane</keyword>
<gene>
    <name evidence="2" type="ORF">J5Y10_13110</name>
</gene>
<feature type="transmembrane region" description="Helical" evidence="1">
    <location>
        <begin position="59"/>
        <end position="78"/>
    </location>
</feature>
<keyword evidence="1" id="KW-0812">Transmembrane</keyword>
<proteinExistence type="predicted"/>
<evidence type="ECO:0000256" key="1">
    <source>
        <dbReference type="SAM" id="Phobius"/>
    </source>
</evidence>
<keyword evidence="3" id="KW-1185">Reference proteome</keyword>
<feature type="transmembrane region" description="Helical" evidence="1">
    <location>
        <begin position="247"/>
        <end position="266"/>
    </location>
</feature>
<feature type="transmembrane region" description="Helical" evidence="1">
    <location>
        <begin position="214"/>
        <end position="241"/>
    </location>
</feature>
<evidence type="ECO:0000313" key="2">
    <source>
        <dbReference type="EMBL" id="MBP0493719.1"/>
    </source>
</evidence>
<dbReference type="EMBL" id="JAGIZA010000007">
    <property type="protein sequence ID" value="MBP0493719.1"/>
    <property type="molecule type" value="Genomic_DNA"/>
</dbReference>
<feature type="transmembrane region" description="Helical" evidence="1">
    <location>
        <begin position="21"/>
        <end position="47"/>
    </location>
</feature>
<comment type="caution">
    <text evidence="2">The sequence shown here is derived from an EMBL/GenBank/DDBJ whole genome shotgun (WGS) entry which is preliminary data.</text>
</comment>
<dbReference type="Proteomes" id="UP000677537">
    <property type="component" value="Unassembled WGS sequence"/>
</dbReference>
<keyword evidence="1" id="KW-1133">Transmembrane helix</keyword>
<dbReference type="AlphaFoldDB" id="A0A940MZH0"/>
<organism evidence="2 3">
    <name type="scientific">Roseomonas indoligenes</name>
    <dbReference type="NCBI Taxonomy" id="2820811"/>
    <lineage>
        <taxon>Bacteria</taxon>
        <taxon>Pseudomonadati</taxon>
        <taxon>Pseudomonadota</taxon>
        <taxon>Alphaproteobacteria</taxon>
        <taxon>Acetobacterales</taxon>
        <taxon>Roseomonadaceae</taxon>
        <taxon>Roseomonas</taxon>
    </lineage>
</organism>
<name>A0A940MZH0_9PROT</name>
<protein>
    <submittedName>
        <fullName evidence="2">Uncharacterized protein</fullName>
    </submittedName>
</protein>
<accession>A0A940MZH0</accession>
<evidence type="ECO:0000313" key="3">
    <source>
        <dbReference type="Proteomes" id="UP000677537"/>
    </source>
</evidence>